<evidence type="ECO:0000256" key="6">
    <source>
        <dbReference type="ARBA" id="ARBA00023229"/>
    </source>
</evidence>
<sequence length="232" mass="25837">MRTLAIILAAGIGKRMGAATNKQLLLLDNKPIIAHTLQVFDDCRAVDGIYLVVNQKDLPVVQEELLETYRFNKVMKLVIGGRLRQDSVKNGLEAIEPPCDTVVIHDGARPFVTPSFIEKGVFLMEMFDAIVPAIPVKDTIKVVSKEGFVVKTLERDSLWHVQTPQTFKYELIAKAYRDGMAKKLYGHDDATFLEYLGKKVRVIEGSPYNIKITTPEDLIAARGILSELKGGP</sequence>
<comment type="caution">
    <text evidence="8">The sequence shown here is derived from an EMBL/GenBank/DDBJ whole genome shotgun (WGS) entry which is preliminary data.</text>
</comment>
<gene>
    <name evidence="7 8" type="primary">ispD</name>
    <name evidence="8" type="ORF">GXY80_13835</name>
</gene>
<dbReference type="Pfam" id="PF01128">
    <property type="entry name" value="IspD"/>
    <property type="match status" value="1"/>
</dbReference>
<dbReference type="NCBIfam" id="TIGR00453">
    <property type="entry name" value="ispD"/>
    <property type="match status" value="1"/>
</dbReference>
<evidence type="ECO:0000256" key="7">
    <source>
        <dbReference type="HAMAP-Rule" id="MF_00108"/>
    </source>
</evidence>
<keyword evidence="6 7" id="KW-0414">Isoprene biosynthesis</keyword>
<evidence type="ECO:0000256" key="5">
    <source>
        <dbReference type="ARBA" id="ARBA00022695"/>
    </source>
</evidence>
<dbReference type="Gene3D" id="3.90.550.10">
    <property type="entry name" value="Spore Coat Polysaccharide Biosynthesis Protein SpsA, Chain A"/>
    <property type="match status" value="1"/>
</dbReference>
<evidence type="ECO:0000256" key="3">
    <source>
        <dbReference type="ARBA" id="ARBA00009789"/>
    </source>
</evidence>
<comment type="catalytic activity">
    <reaction evidence="1 7">
        <text>2-C-methyl-D-erythritol 4-phosphate + CTP + H(+) = 4-CDP-2-C-methyl-D-erythritol + diphosphate</text>
        <dbReference type="Rhea" id="RHEA:13429"/>
        <dbReference type="ChEBI" id="CHEBI:15378"/>
        <dbReference type="ChEBI" id="CHEBI:33019"/>
        <dbReference type="ChEBI" id="CHEBI:37563"/>
        <dbReference type="ChEBI" id="CHEBI:57823"/>
        <dbReference type="ChEBI" id="CHEBI:58262"/>
        <dbReference type="EC" id="2.7.7.60"/>
    </reaction>
</comment>
<dbReference type="Proteomes" id="UP000777265">
    <property type="component" value="Unassembled WGS sequence"/>
</dbReference>
<evidence type="ECO:0000313" key="9">
    <source>
        <dbReference type="Proteomes" id="UP000777265"/>
    </source>
</evidence>
<feature type="site" description="Positions MEP for the nucleophilic attack" evidence="7">
    <location>
        <position position="155"/>
    </location>
</feature>
<evidence type="ECO:0000313" key="8">
    <source>
        <dbReference type="EMBL" id="NLW36537.1"/>
    </source>
</evidence>
<accession>A0A351U5K5</accession>
<dbReference type="AlphaFoldDB" id="A0A351U5K5"/>
<organism evidence="8 9">
    <name type="scientific">Syntrophorhabdus aromaticivorans</name>
    <dbReference type="NCBI Taxonomy" id="328301"/>
    <lineage>
        <taxon>Bacteria</taxon>
        <taxon>Pseudomonadati</taxon>
        <taxon>Thermodesulfobacteriota</taxon>
        <taxon>Syntrophorhabdia</taxon>
        <taxon>Syntrophorhabdales</taxon>
        <taxon>Syntrophorhabdaceae</taxon>
        <taxon>Syntrophorhabdus</taxon>
    </lineage>
</organism>
<dbReference type="SUPFAM" id="SSF53448">
    <property type="entry name" value="Nucleotide-diphospho-sugar transferases"/>
    <property type="match status" value="1"/>
</dbReference>
<keyword evidence="4 7" id="KW-0808">Transferase</keyword>
<reference evidence="8" key="2">
    <citation type="submission" date="2020-01" db="EMBL/GenBank/DDBJ databases">
        <authorList>
            <person name="Campanaro S."/>
        </authorList>
    </citation>
    <scope>NUCLEOTIDE SEQUENCE</scope>
    <source>
        <strain evidence="8">AS06rmzACSIP_7</strain>
    </source>
</reference>
<dbReference type="CDD" id="cd02516">
    <property type="entry name" value="CDP-ME_synthetase"/>
    <property type="match status" value="1"/>
</dbReference>
<feature type="site" description="Transition state stabilizer" evidence="7">
    <location>
        <position position="15"/>
    </location>
</feature>
<comment type="pathway">
    <text evidence="2 7">Isoprenoid biosynthesis; isopentenyl diphosphate biosynthesis via DXP pathway; isopentenyl diphosphate from 1-deoxy-D-xylulose 5-phosphate: step 2/6.</text>
</comment>
<dbReference type="GO" id="GO:0050518">
    <property type="term" value="F:2-C-methyl-D-erythritol 4-phosphate cytidylyltransferase activity"/>
    <property type="evidence" value="ECO:0007669"/>
    <property type="project" value="UniProtKB-UniRule"/>
</dbReference>
<comment type="function">
    <text evidence="7">Catalyzes the formation of 4-diphosphocytidyl-2-C-methyl-D-erythritol from CTP and 2-C-methyl-D-erythritol 4-phosphate (MEP).</text>
</comment>
<dbReference type="EMBL" id="JAAYEE010000261">
    <property type="protein sequence ID" value="NLW36537.1"/>
    <property type="molecule type" value="Genomic_DNA"/>
</dbReference>
<dbReference type="STRING" id="909663.GCA_000512235_01280"/>
<dbReference type="HAMAP" id="MF_00108">
    <property type="entry name" value="IspD"/>
    <property type="match status" value="1"/>
</dbReference>
<dbReference type="InterPro" id="IPR034683">
    <property type="entry name" value="IspD/TarI"/>
</dbReference>
<protein>
    <recommendedName>
        <fullName evidence="7">2-C-methyl-D-erythritol 4-phosphate cytidylyltransferase</fullName>
        <ecNumber evidence="7">2.7.7.60</ecNumber>
    </recommendedName>
    <alternativeName>
        <fullName evidence="7">4-diphosphocytidyl-2C-methyl-D-erythritol synthase</fullName>
    </alternativeName>
    <alternativeName>
        <fullName evidence="7">MEP cytidylyltransferase</fullName>
        <shortName evidence="7">MCT</shortName>
    </alternativeName>
</protein>
<feature type="site" description="Transition state stabilizer" evidence="7">
    <location>
        <position position="22"/>
    </location>
</feature>
<dbReference type="PANTHER" id="PTHR32125">
    <property type="entry name" value="2-C-METHYL-D-ERYTHRITOL 4-PHOSPHATE CYTIDYLYLTRANSFERASE, CHLOROPLASTIC"/>
    <property type="match status" value="1"/>
</dbReference>
<dbReference type="InterPro" id="IPR050088">
    <property type="entry name" value="IspD/TarI_cytidylyltransf_bact"/>
</dbReference>
<feature type="site" description="Positions MEP for the nucleophilic attack" evidence="7">
    <location>
        <position position="211"/>
    </location>
</feature>
<dbReference type="FunFam" id="3.90.550.10:FF:000003">
    <property type="entry name" value="2-C-methyl-D-erythritol 4-phosphate cytidylyltransferase"/>
    <property type="match status" value="1"/>
</dbReference>
<comment type="similarity">
    <text evidence="3 7">Belongs to the IspD/TarI cytidylyltransferase family. IspD subfamily.</text>
</comment>
<keyword evidence="5 7" id="KW-0548">Nucleotidyltransferase</keyword>
<dbReference type="PROSITE" id="PS01295">
    <property type="entry name" value="ISPD"/>
    <property type="match status" value="1"/>
</dbReference>
<dbReference type="EC" id="2.7.7.60" evidence="7"/>
<dbReference type="InterPro" id="IPR018294">
    <property type="entry name" value="ISPD_synthase_CS"/>
</dbReference>
<dbReference type="InterPro" id="IPR001228">
    <property type="entry name" value="IspD"/>
</dbReference>
<reference evidence="8" key="1">
    <citation type="journal article" date="2020" name="Biotechnol. Biofuels">
        <title>New insights from the biogas microbiome by comprehensive genome-resolved metagenomics of nearly 1600 species originating from multiple anaerobic digesters.</title>
        <authorList>
            <person name="Campanaro S."/>
            <person name="Treu L."/>
            <person name="Rodriguez-R L.M."/>
            <person name="Kovalovszki A."/>
            <person name="Ziels R.M."/>
            <person name="Maus I."/>
            <person name="Zhu X."/>
            <person name="Kougias P.G."/>
            <person name="Basile A."/>
            <person name="Luo G."/>
            <person name="Schluter A."/>
            <person name="Konstantinidis K.T."/>
            <person name="Angelidaki I."/>
        </authorList>
    </citation>
    <scope>NUCLEOTIDE SEQUENCE</scope>
    <source>
        <strain evidence="8">AS06rmzACSIP_7</strain>
    </source>
</reference>
<evidence type="ECO:0000256" key="1">
    <source>
        <dbReference type="ARBA" id="ARBA00001282"/>
    </source>
</evidence>
<dbReference type="InterPro" id="IPR029044">
    <property type="entry name" value="Nucleotide-diphossugar_trans"/>
</dbReference>
<evidence type="ECO:0000256" key="2">
    <source>
        <dbReference type="ARBA" id="ARBA00004787"/>
    </source>
</evidence>
<proteinExistence type="inferred from homology"/>
<dbReference type="GO" id="GO:0019288">
    <property type="term" value="P:isopentenyl diphosphate biosynthetic process, methylerythritol 4-phosphate pathway"/>
    <property type="evidence" value="ECO:0007669"/>
    <property type="project" value="UniProtKB-UniRule"/>
</dbReference>
<name>A0A351U5K5_9BACT</name>
<evidence type="ECO:0000256" key="4">
    <source>
        <dbReference type="ARBA" id="ARBA00022679"/>
    </source>
</evidence>
<dbReference type="PANTHER" id="PTHR32125:SF4">
    <property type="entry name" value="2-C-METHYL-D-ERYTHRITOL 4-PHOSPHATE CYTIDYLYLTRANSFERASE, CHLOROPLASTIC"/>
    <property type="match status" value="1"/>
</dbReference>